<name>A0ABT9VZZ1_9BACI</name>
<dbReference type="RefSeq" id="WP_307394874.1">
    <property type="nucleotide sequence ID" value="NZ_BAAADK010000045.1"/>
</dbReference>
<dbReference type="Proteomes" id="UP001235840">
    <property type="component" value="Unassembled WGS sequence"/>
</dbReference>
<reference evidence="1 2" key="1">
    <citation type="submission" date="2023-07" db="EMBL/GenBank/DDBJ databases">
        <title>Genomic Encyclopedia of Type Strains, Phase IV (KMG-IV): sequencing the most valuable type-strain genomes for metagenomic binning, comparative biology and taxonomic classification.</title>
        <authorList>
            <person name="Goeker M."/>
        </authorList>
    </citation>
    <scope>NUCLEOTIDE SEQUENCE [LARGE SCALE GENOMIC DNA]</scope>
    <source>
        <strain evidence="1 2">DSM 12751</strain>
    </source>
</reference>
<sequence>MLKLPHLDDRMYTQIVEEARKRIPTLTDEWTDQNAHDPGITLMELFSWLIEMQQYHLDQITSKHERKYLKLMGMIPQPAQPASVDVFLSGVDRKIFLPQGTKFGARDQIFETLEEQWLLPVEVDKVLVWSKGEGVDYSIANDHVGSTYFAFGDKAEKGNRLYLSFQSELPVNEIVRLSFSLYESYPVSMIRGKHDPVAIPPGRISLFYYGRNNDHGTDWLPVVVEQDQTNHLSYSGSIDVKLPTQMVSRTVHPADDKKRYWLYAQVDQSGYELSPRIDKLEINTVRAQQTETVCHYQNFSSTGQGNQAFLLKHYLHTYGKLDVQVYEEQGWRDWCCIQSASEGAGEENTYELQEVPHNLKQLVFRDDHHRRVPEQGRNNIRVLAYESSNSEAVWLGRSNGLPYQRFELPRKGEGTYLQRIEIQVGFKEIETNEWIWQDWIRVADFDQSGLNDRHYILDPEGKFIQFGNHEQGLIPPKSEERNIRITFLQFGGGERGNIKSGVLDHIIVPTQQAKAVNEHKGKPLKIGGNLEGSLGQVTAINFYDARGGQEAESIEAAKKRLLNRLRQPTRTVTNSDIEALAKRTPGVRVARVKAIPLYVKGLQNYPQEKVAGQVTIVAVPFSEQELPVPSTGFLQTIKQHLEPFRLLTTQLHVISPEYIKVSVYAVLVVDPEVKDTGRVMDTLHTLLNPYDHFGEEGWDFGKAVTKAEMISHISKVSGVVYVQDIWLNGEGGGTVKNSNGDIVIPPHALVYSGQHDITLIGRQEL</sequence>
<evidence type="ECO:0000313" key="1">
    <source>
        <dbReference type="EMBL" id="MDQ0166568.1"/>
    </source>
</evidence>
<evidence type="ECO:0000313" key="2">
    <source>
        <dbReference type="Proteomes" id="UP001235840"/>
    </source>
</evidence>
<accession>A0ABT9VZZ1</accession>
<keyword evidence="2" id="KW-1185">Reference proteome</keyword>
<gene>
    <name evidence="1" type="ORF">J2S11_002472</name>
</gene>
<protein>
    <recommendedName>
        <fullName evidence="3">Baseplate assembly protein</fullName>
    </recommendedName>
</protein>
<comment type="caution">
    <text evidence="1">The sequence shown here is derived from an EMBL/GenBank/DDBJ whole genome shotgun (WGS) entry which is preliminary data.</text>
</comment>
<evidence type="ECO:0008006" key="3">
    <source>
        <dbReference type="Google" id="ProtNLM"/>
    </source>
</evidence>
<proteinExistence type="predicted"/>
<organism evidence="1 2">
    <name type="scientific">Caldalkalibacillus horti</name>
    <dbReference type="NCBI Taxonomy" id="77523"/>
    <lineage>
        <taxon>Bacteria</taxon>
        <taxon>Bacillati</taxon>
        <taxon>Bacillota</taxon>
        <taxon>Bacilli</taxon>
        <taxon>Bacillales</taxon>
        <taxon>Bacillaceae</taxon>
        <taxon>Caldalkalibacillus</taxon>
    </lineage>
</organism>
<dbReference type="EMBL" id="JAUSTY010000009">
    <property type="protein sequence ID" value="MDQ0166568.1"/>
    <property type="molecule type" value="Genomic_DNA"/>
</dbReference>